<sequence>MRFCAFFILRFLGVGGDDNHLSESVVYCRVRTVKNYSYPYLTFVTLSVLGGIFLFIWWRNDVYRITYLYSFTTNCLVSVSVVLSVFASLCLLKKNLVDRSKFTGVTSYLKFFSGMCLLTWMILFTLLVTLIYFLPGEDSFYSAPYEYSRGSSKSCSGAFVDDPDLQKTIFICYPYGDYQDGNVIYVKKRVNALGAVVTYAYATSGRFRFD</sequence>
<dbReference type="EMBL" id="UGFC01000004">
    <property type="protein sequence ID" value="STM08758.1"/>
    <property type="molecule type" value="Genomic_DNA"/>
</dbReference>
<keyword evidence="1 2" id="KW-0812">Transmembrane</keyword>
<evidence type="ECO:0000313" key="3">
    <source>
        <dbReference type="Proteomes" id="UP000254174"/>
    </source>
</evidence>
<reference evidence="2 3" key="1">
    <citation type="submission" date="2018-06" db="EMBL/GenBank/DDBJ databases">
        <authorList>
            <consortium name="Pathogen Informatics"/>
            <person name="Doyle S."/>
        </authorList>
    </citation>
    <scope>NUCLEOTIDE SEQUENCE [LARGE SCALE GENOMIC DNA]</scope>
    <source>
        <strain evidence="2 3">NCTC7922</strain>
    </source>
</reference>
<dbReference type="AlphaFoldDB" id="A0A377CZR2"/>
<evidence type="ECO:0000313" key="2">
    <source>
        <dbReference type="EMBL" id="STM08758.1"/>
    </source>
</evidence>
<evidence type="ECO:0000256" key="1">
    <source>
        <dbReference type="SAM" id="Phobius"/>
    </source>
</evidence>
<gene>
    <name evidence="2" type="ORF">NCTC7922_00273</name>
</gene>
<feature type="transmembrane region" description="Helical" evidence="1">
    <location>
        <begin position="111"/>
        <end position="134"/>
    </location>
</feature>
<protein>
    <submittedName>
        <fullName evidence="2">Putative transmembrane protein</fullName>
    </submittedName>
</protein>
<proteinExistence type="predicted"/>
<organism evidence="2 3">
    <name type="scientific">Escherichia coli</name>
    <dbReference type="NCBI Taxonomy" id="562"/>
    <lineage>
        <taxon>Bacteria</taxon>
        <taxon>Pseudomonadati</taxon>
        <taxon>Pseudomonadota</taxon>
        <taxon>Gammaproteobacteria</taxon>
        <taxon>Enterobacterales</taxon>
        <taxon>Enterobacteriaceae</taxon>
        <taxon>Escherichia</taxon>
    </lineage>
</organism>
<dbReference type="Proteomes" id="UP000254174">
    <property type="component" value="Unassembled WGS sequence"/>
</dbReference>
<keyword evidence="1" id="KW-0472">Membrane</keyword>
<name>A0A377CZR2_ECOLX</name>
<keyword evidence="1" id="KW-1133">Transmembrane helix</keyword>
<feature type="transmembrane region" description="Helical" evidence="1">
    <location>
        <begin position="40"/>
        <end position="58"/>
    </location>
</feature>
<accession>A0A377CZR2</accession>
<feature type="transmembrane region" description="Helical" evidence="1">
    <location>
        <begin position="67"/>
        <end position="91"/>
    </location>
</feature>